<accession>A0A7W7MVQ5</accession>
<evidence type="ECO:0000313" key="12">
    <source>
        <dbReference type="Proteomes" id="UP001501427"/>
    </source>
</evidence>
<evidence type="ECO:0000313" key="10">
    <source>
        <dbReference type="EMBL" id="MBB4772069.1"/>
    </source>
</evidence>
<dbReference type="PANTHER" id="PTHR34702">
    <property type="entry name" value="NA(+)/H(+) ANTIPORTER SUBUNIT F1"/>
    <property type="match status" value="1"/>
</dbReference>
<gene>
    <name evidence="10" type="ORF">F4557_000487</name>
    <name evidence="9" type="ORF">GCM10009546_04690</name>
</gene>
<evidence type="ECO:0000256" key="7">
    <source>
        <dbReference type="ARBA" id="ARBA00023136"/>
    </source>
</evidence>
<keyword evidence="7 8" id="KW-0472">Membrane</keyword>
<dbReference type="Proteomes" id="UP000549343">
    <property type="component" value="Unassembled WGS sequence"/>
</dbReference>
<protein>
    <submittedName>
        <fullName evidence="9">Monovalent cation/H+ antiporter complex subunit F</fullName>
    </submittedName>
    <submittedName>
        <fullName evidence="10">Multicomponent Na+:H+ antiporter subunit F</fullName>
    </submittedName>
</protein>
<evidence type="ECO:0000313" key="9">
    <source>
        <dbReference type="EMBL" id="GAA0545664.1"/>
    </source>
</evidence>
<comment type="caution">
    <text evidence="10">The sequence shown here is derived from an EMBL/GenBank/DDBJ whole genome shotgun (WGS) entry which is preliminary data.</text>
</comment>
<evidence type="ECO:0000256" key="5">
    <source>
        <dbReference type="ARBA" id="ARBA00022692"/>
    </source>
</evidence>
<dbReference type="AlphaFoldDB" id="A0A7W7MVQ5"/>
<comment type="subcellular location">
    <subcellularLocation>
        <location evidence="1">Cell membrane</location>
        <topology evidence="1">Multi-pass membrane protein</topology>
    </subcellularLocation>
</comment>
<keyword evidence="4" id="KW-1003">Cell membrane</keyword>
<proteinExistence type="inferred from homology"/>
<dbReference type="GO" id="GO:0015385">
    <property type="term" value="F:sodium:proton antiporter activity"/>
    <property type="evidence" value="ECO:0007669"/>
    <property type="project" value="TreeGrafter"/>
</dbReference>
<reference evidence="9 12" key="1">
    <citation type="journal article" date="2019" name="Int. J. Syst. Evol. Microbiol.">
        <title>The Global Catalogue of Microorganisms (GCM) 10K type strain sequencing project: providing services to taxonomists for standard genome sequencing and annotation.</title>
        <authorList>
            <consortium name="The Broad Institute Genomics Platform"/>
            <consortium name="The Broad Institute Genome Sequencing Center for Infectious Disease"/>
            <person name="Wu L."/>
            <person name="Ma J."/>
        </authorList>
    </citation>
    <scope>NUCLEOTIDE SEQUENCE [LARGE SCALE GENOMIC DNA]</scope>
    <source>
        <strain evidence="9 12">JCM 10667</strain>
    </source>
</reference>
<dbReference type="EMBL" id="BAAAHD010000001">
    <property type="protein sequence ID" value="GAA0545664.1"/>
    <property type="molecule type" value="Genomic_DNA"/>
</dbReference>
<keyword evidence="5 8" id="KW-0812">Transmembrane</keyword>
<dbReference type="InterPro" id="IPR007208">
    <property type="entry name" value="MrpF/PhaF-like"/>
</dbReference>
<comment type="similarity">
    <text evidence="2">Belongs to the CPA3 antiporters (TC 2.A.63) subunit F family.</text>
</comment>
<dbReference type="EMBL" id="JACHMV010000001">
    <property type="protein sequence ID" value="MBB4772069.1"/>
    <property type="molecule type" value="Genomic_DNA"/>
</dbReference>
<reference evidence="9" key="3">
    <citation type="submission" date="2023-12" db="EMBL/GenBank/DDBJ databases">
        <authorList>
            <person name="Sun Q."/>
            <person name="Inoue M."/>
        </authorList>
    </citation>
    <scope>NUCLEOTIDE SEQUENCE</scope>
    <source>
        <strain evidence="9">JCM 10667</strain>
    </source>
</reference>
<reference evidence="10 11" key="2">
    <citation type="submission" date="2020-08" db="EMBL/GenBank/DDBJ databases">
        <title>Sequencing the genomes of 1000 actinobacteria strains.</title>
        <authorList>
            <person name="Klenk H.-P."/>
        </authorList>
    </citation>
    <scope>NUCLEOTIDE SEQUENCE [LARGE SCALE GENOMIC DNA]</scope>
    <source>
        <strain evidence="10 11">DSM 44772</strain>
    </source>
</reference>
<keyword evidence="3" id="KW-0813">Transport</keyword>
<evidence type="ECO:0000313" key="11">
    <source>
        <dbReference type="Proteomes" id="UP000549343"/>
    </source>
</evidence>
<organism evidence="10 11">
    <name type="scientific">Actinomadura livida</name>
    <dbReference type="NCBI Taxonomy" id="79909"/>
    <lineage>
        <taxon>Bacteria</taxon>
        <taxon>Bacillati</taxon>
        <taxon>Actinomycetota</taxon>
        <taxon>Actinomycetes</taxon>
        <taxon>Streptosporangiales</taxon>
        <taxon>Thermomonosporaceae</taxon>
        <taxon>Actinomadura</taxon>
    </lineage>
</organism>
<feature type="transmembrane region" description="Helical" evidence="8">
    <location>
        <begin position="30"/>
        <end position="50"/>
    </location>
</feature>
<sequence length="93" mass="10031">MLAAAVIALLVAMALTLVRAFVGPRLYNRLLAINVFGTKTVLFISVVGVLSGRPYIFDIALLYALVNFVSTIAVLRLTHLDELLPSSDEGTAR</sequence>
<name>A0A7W7MVQ5_9ACTN</name>
<evidence type="ECO:0000256" key="3">
    <source>
        <dbReference type="ARBA" id="ARBA00022448"/>
    </source>
</evidence>
<evidence type="ECO:0000256" key="2">
    <source>
        <dbReference type="ARBA" id="ARBA00009212"/>
    </source>
</evidence>
<feature type="transmembrane region" description="Helical" evidence="8">
    <location>
        <begin position="55"/>
        <end position="75"/>
    </location>
</feature>
<keyword evidence="6 8" id="KW-1133">Transmembrane helix</keyword>
<evidence type="ECO:0000256" key="6">
    <source>
        <dbReference type="ARBA" id="ARBA00022989"/>
    </source>
</evidence>
<evidence type="ECO:0000256" key="1">
    <source>
        <dbReference type="ARBA" id="ARBA00004651"/>
    </source>
</evidence>
<keyword evidence="12" id="KW-1185">Reference proteome</keyword>
<evidence type="ECO:0000256" key="8">
    <source>
        <dbReference type="SAM" id="Phobius"/>
    </source>
</evidence>
<dbReference type="RefSeq" id="WP_184890266.1">
    <property type="nucleotide sequence ID" value="NZ_BAAAHD010000001.1"/>
</dbReference>
<evidence type="ECO:0000256" key="4">
    <source>
        <dbReference type="ARBA" id="ARBA00022475"/>
    </source>
</evidence>
<dbReference type="Proteomes" id="UP001501427">
    <property type="component" value="Unassembled WGS sequence"/>
</dbReference>
<dbReference type="GO" id="GO:0005886">
    <property type="term" value="C:plasma membrane"/>
    <property type="evidence" value="ECO:0007669"/>
    <property type="project" value="UniProtKB-SubCell"/>
</dbReference>
<dbReference type="PANTHER" id="PTHR34702:SF1">
    <property type="entry name" value="NA(+)_H(+) ANTIPORTER SUBUNIT F"/>
    <property type="match status" value="1"/>
</dbReference>
<dbReference type="Pfam" id="PF04066">
    <property type="entry name" value="MrpF_PhaF"/>
    <property type="match status" value="1"/>
</dbReference>